<sequence length="739" mass="79240">MTKNHSTENLVPSINDNAATASASANAVAGASSEKDASSRREQSEVIQLSSLSQTFDHPTDLQHSHQQPRYSSNNHGNDDDGDDDDDYPITKKKRPQTLKARILSRKRFWCTWCCSNEREFCVEVDECGDGEGVWDHSLCRDRPRQGYYYPRDAPNNQGAVVKLVTLMNNPSPIGMTLGSIVLDLFYDGTHLGQVTAQNATLVGGGSESPLELEGVLYRQTGTEDLKHLSMLFSNYLAGKVTMTMAKGVSVKPDGVNPVSWLSDGIMALTLTVPLQSPQPLQIIGGIQIMDMGINFNPVTPYVPTVLSKSMTAGVKFPFNITIHVQTVTNSIALGYGGKVLGDIQASVPSQVNSNLPDLITFSLPSSPLVVKDDVHEDFNTFLADLTIQAEDTFSVVGKSNATAETPMGLVSLTDVPFNSPVTMKALNFNAQHTTVSDVVVSGGTSEHIIINVVVALTNPSTLTVAIGNVMLMVFDGPTNQFLGDLVIQNLNIVPGGPTRVPAQFLFHPTDPLLRDQFLSRFVAGDTFPLHVTGSPTATPLPELQKALSLLSLGCSVAGLIPPPVLFPSGRATSTLNTVLGSHTTSVWVDIQNPLPASMYCTSIVATVTWRGDAFGTINQSVGFLIPESGKTATPELTLQHPQDLGFSVFLTTQFLPAYPGIAIGGGALVPFEMDVQFGVRIGGEGGNDDVNGREEGETEKNKGSNLYCFWRTSGSYYFDGGISWVDGGHGSLGWGSKK</sequence>
<accession>A0A197K9Y1</accession>
<feature type="compositionally biased region" description="Polar residues" evidence="1">
    <location>
        <begin position="65"/>
        <end position="76"/>
    </location>
</feature>
<keyword evidence="3" id="KW-1185">Reference proteome</keyword>
<evidence type="ECO:0000256" key="1">
    <source>
        <dbReference type="SAM" id="MobiDB-lite"/>
    </source>
</evidence>
<feature type="compositionally biased region" description="Low complexity" evidence="1">
    <location>
        <begin position="13"/>
        <end position="32"/>
    </location>
</feature>
<evidence type="ECO:0000313" key="3">
    <source>
        <dbReference type="Proteomes" id="UP000078512"/>
    </source>
</evidence>
<dbReference type="OrthoDB" id="10039566at2759"/>
<dbReference type="Pfam" id="PF12505">
    <property type="entry name" value="DUF3712"/>
    <property type="match status" value="1"/>
</dbReference>
<organism evidence="2 3">
    <name type="scientific">Linnemannia elongata AG-77</name>
    <dbReference type="NCBI Taxonomy" id="1314771"/>
    <lineage>
        <taxon>Eukaryota</taxon>
        <taxon>Fungi</taxon>
        <taxon>Fungi incertae sedis</taxon>
        <taxon>Mucoromycota</taxon>
        <taxon>Mortierellomycotina</taxon>
        <taxon>Mortierellomycetes</taxon>
        <taxon>Mortierellales</taxon>
        <taxon>Mortierellaceae</taxon>
        <taxon>Linnemannia</taxon>
    </lineage>
</organism>
<dbReference type="EMBL" id="KV442019">
    <property type="protein sequence ID" value="OAQ33993.1"/>
    <property type="molecule type" value="Genomic_DNA"/>
</dbReference>
<dbReference type="Proteomes" id="UP000078512">
    <property type="component" value="Unassembled WGS sequence"/>
</dbReference>
<protein>
    <submittedName>
        <fullName evidence="2">Uncharacterized protein</fullName>
    </submittedName>
</protein>
<feature type="compositionally biased region" description="Polar residues" evidence="1">
    <location>
        <begin position="45"/>
        <end position="57"/>
    </location>
</feature>
<dbReference type="GO" id="GO:0000329">
    <property type="term" value="C:fungal-type vacuole membrane"/>
    <property type="evidence" value="ECO:0007669"/>
    <property type="project" value="InterPro"/>
</dbReference>
<dbReference type="InterPro" id="IPR022185">
    <property type="entry name" value="DUF3712"/>
</dbReference>
<dbReference type="PANTHER" id="PTHR35895:SF1">
    <property type="entry name" value="LIPID-BINDING SERUM GLYCOPROTEIN C-TERMINAL DOMAIN-CONTAINING PROTEIN"/>
    <property type="match status" value="1"/>
</dbReference>
<feature type="compositionally biased region" description="Basic and acidic residues" evidence="1">
    <location>
        <begin position="33"/>
        <end position="44"/>
    </location>
</feature>
<proteinExistence type="predicted"/>
<evidence type="ECO:0000313" key="2">
    <source>
        <dbReference type="EMBL" id="OAQ33993.1"/>
    </source>
</evidence>
<feature type="region of interest" description="Disordered" evidence="1">
    <location>
        <begin position="1"/>
        <end position="93"/>
    </location>
</feature>
<reference evidence="2 3" key="1">
    <citation type="submission" date="2016-05" db="EMBL/GenBank/DDBJ databases">
        <title>Genome sequencing reveals origins of a unique bacterial endosymbiosis in the earliest lineages of terrestrial Fungi.</title>
        <authorList>
            <consortium name="DOE Joint Genome Institute"/>
            <person name="Uehling J."/>
            <person name="Gryganskyi A."/>
            <person name="Hameed K."/>
            <person name="Tschaplinski T."/>
            <person name="Misztal P."/>
            <person name="Wu S."/>
            <person name="Desiro A."/>
            <person name="Vande Pol N."/>
            <person name="Du Z.-Y."/>
            <person name="Zienkiewicz A."/>
            <person name="Zienkiewicz K."/>
            <person name="Morin E."/>
            <person name="Tisserant E."/>
            <person name="Splivallo R."/>
            <person name="Hainaut M."/>
            <person name="Henrissat B."/>
            <person name="Ohm R."/>
            <person name="Kuo A."/>
            <person name="Yan J."/>
            <person name="Lipzen A."/>
            <person name="Nolan M."/>
            <person name="Labutti K."/>
            <person name="Barry K."/>
            <person name="Goldstein A."/>
            <person name="Labbe J."/>
            <person name="Schadt C."/>
            <person name="Tuskan G."/>
            <person name="Grigoriev I."/>
            <person name="Martin F."/>
            <person name="Vilgalys R."/>
            <person name="Bonito G."/>
        </authorList>
    </citation>
    <scope>NUCLEOTIDE SEQUENCE [LARGE SCALE GENOMIC DNA]</scope>
    <source>
        <strain evidence="2 3">AG-77</strain>
    </source>
</reference>
<dbReference type="AlphaFoldDB" id="A0A197K9Y1"/>
<dbReference type="STRING" id="1314771.A0A197K9Y1"/>
<name>A0A197K9Y1_9FUNG</name>
<feature type="compositionally biased region" description="Polar residues" evidence="1">
    <location>
        <begin position="1"/>
        <end position="12"/>
    </location>
</feature>
<dbReference type="PANTHER" id="PTHR35895">
    <property type="entry name" value="CHROMOSOME 16, WHOLE GENOME SHOTGUN SEQUENCE"/>
    <property type="match status" value="1"/>
</dbReference>
<gene>
    <name evidence="2" type="ORF">K457DRAFT_122403</name>
</gene>
<dbReference type="InterPro" id="IPR046368">
    <property type="entry name" value="Tag1"/>
</dbReference>